<dbReference type="Pfam" id="PF01148">
    <property type="entry name" value="CTP_transf_1"/>
    <property type="match status" value="1"/>
</dbReference>
<evidence type="ECO:0000256" key="12">
    <source>
        <dbReference type="ARBA" id="ARBA00022695"/>
    </source>
</evidence>
<evidence type="ECO:0000256" key="3">
    <source>
        <dbReference type="ARBA" id="ARBA00005119"/>
    </source>
</evidence>
<organism evidence="20 21">
    <name type="scientific">Spiroplasma ixodetis</name>
    <dbReference type="NCBI Taxonomy" id="2141"/>
    <lineage>
        <taxon>Bacteria</taxon>
        <taxon>Bacillati</taxon>
        <taxon>Mycoplasmatota</taxon>
        <taxon>Mollicutes</taxon>
        <taxon>Entomoplasmatales</taxon>
        <taxon>Spiroplasmataceae</taxon>
        <taxon>Spiroplasma</taxon>
    </lineage>
</organism>
<feature type="transmembrane region" description="Helical" evidence="19">
    <location>
        <begin position="65"/>
        <end position="84"/>
    </location>
</feature>
<dbReference type="Proteomes" id="UP001163387">
    <property type="component" value="Chromosome"/>
</dbReference>
<keyword evidence="21" id="KW-1185">Reference proteome</keyword>
<feature type="transmembrane region" description="Helical" evidence="19">
    <location>
        <begin position="233"/>
        <end position="251"/>
    </location>
</feature>
<keyword evidence="12 18" id="KW-0548">Nucleotidyltransferase</keyword>
<keyword evidence="15 19" id="KW-0472">Membrane</keyword>
<proteinExistence type="inferred from homology"/>
<sequence length="337" mass="38489">MKKKIINKENIKSKISFFAKLSIFFRTYRNRILTSFMLIACGVLWMFIGAVYLEPIFGNKSQWSAYTFMIINTLIFIGCLWEIINLKKESNWSIVLKISIILTGVILLWVPLGKETFGPYIYNHYWFETWMTLLTLLFFICIFILIAWLSKNFQLSDVIFIFTWIIYLVFVVKAVNFLMLSEIKLSKLGWPTLLFLFIIVMSNDVGAFIGGIIYGKTKMAPSISPNKTWEGAITGLITAVILSMITVTVFLETSNYNPLPFLEVNSKAPIYIAYFATSFILSIVSQMGDLLFSYLKRNYHVKDFSNILPGHGGLLDRLDSFSTVVIFGSLITLAAIA</sequence>
<dbReference type="PANTHER" id="PTHR46382:SF1">
    <property type="entry name" value="PHOSPHATIDATE CYTIDYLYLTRANSFERASE"/>
    <property type="match status" value="1"/>
</dbReference>
<feature type="transmembrane region" description="Helical" evidence="19">
    <location>
        <begin position="32"/>
        <end position="53"/>
    </location>
</feature>
<comment type="catalytic activity">
    <reaction evidence="1 18">
        <text>a 1,2-diacyl-sn-glycero-3-phosphate + CTP + H(+) = a CDP-1,2-diacyl-sn-glycerol + diphosphate</text>
        <dbReference type="Rhea" id="RHEA:16229"/>
        <dbReference type="ChEBI" id="CHEBI:15378"/>
        <dbReference type="ChEBI" id="CHEBI:33019"/>
        <dbReference type="ChEBI" id="CHEBI:37563"/>
        <dbReference type="ChEBI" id="CHEBI:58332"/>
        <dbReference type="ChEBI" id="CHEBI:58608"/>
        <dbReference type="EC" id="2.7.7.41"/>
    </reaction>
</comment>
<feature type="transmembrane region" description="Helical" evidence="19">
    <location>
        <begin position="192"/>
        <end position="213"/>
    </location>
</feature>
<dbReference type="RefSeq" id="WP_281747911.1">
    <property type="nucleotide sequence ID" value="NZ_AP026933.1"/>
</dbReference>
<gene>
    <name evidence="20" type="primary">cdsA</name>
    <name evidence="20" type="ORF">SHM_15820</name>
</gene>
<dbReference type="PROSITE" id="PS01315">
    <property type="entry name" value="CDS"/>
    <property type="match status" value="1"/>
</dbReference>
<feature type="transmembrane region" description="Helical" evidence="19">
    <location>
        <begin position="91"/>
        <end position="110"/>
    </location>
</feature>
<name>A0ABM8BVS1_9MOLU</name>
<evidence type="ECO:0000256" key="15">
    <source>
        <dbReference type="ARBA" id="ARBA00023136"/>
    </source>
</evidence>
<keyword evidence="17" id="KW-1208">Phospholipid metabolism</keyword>
<evidence type="ECO:0000256" key="2">
    <source>
        <dbReference type="ARBA" id="ARBA00004651"/>
    </source>
</evidence>
<keyword evidence="9" id="KW-0444">Lipid biosynthesis</keyword>
<comment type="subcellular location">
    <subcellularLocation>
        <location evidence="2">Cell membrane</location>
        <topology evidence="2">Multi-pass membrane protein</topology>
    </subcellularLocation>
</comment>
<dbReference type="PANTHER" id="PTHR46382">
    <property type="entry name" value="PHOSPHATIDATE CYTIDYLYLTRANSFERASE"/>
    <property type="match status" value="1"/>
</dbReference>
<evidence type="ECO:0000256" key="16">
    <source>
        <dbReference type="ARBA" id="ARBA00023209"/>
    </source>
</evidence>
<keyword evidence="11 18" id="KW-0812">Transmembrane</keyword>
<evidence type="ECO:0000256" key="4">
    <source>
        <dbReference type="ARBA" id="ARBA00005189"/>
    </source>
</evidence>
<evidence type="ECO:0000256" key="8">
    <source>
        <dbReference type="ARBA" id="ARBA00022475"/>
    </source>
</evidence>
<evidence type="ECO:0000256" key="11">
    <source>
        <dbReference type="ARBA" id="ARBA00022692"/>
    </source>
</evidence>
<feature type="transmembrane region" description="Helical" evidence="19">
    <location>
        <begin position="271"/>
        <end position="292"/>
    </location>
</feature>
<feature type="transmembrane region" description="Helical" evidence="19">
    <location>
        <begin position="130"/>
        <end position="149"/>
    </location>
</feature>
<evidence type="ECO:0000256" key="17">
    <source>
        <dbReference type="ARBA" id="ARBA00023264"/>
    </source>
</evidence>
<dbReference type="InterPro" id="IPR000374">
    <property type="entry name" value="PC_trans"/>
</dbReference>
<feature type="transmembrane region" description="Helical" evidence="19">
    <location>
        <begin position="158"/>
        <end position="180"/>
    </location>
</feature>
<comment type="similarity">
    <text evidence="5 18">Belongs to the CDS family.</text>
</comment>
<reference evidence="20 21" key="1">
    <citation type="journal article" date="2022" name="Front. Microbiol.">
        <title>Male-killing mechanisms vary between Spiroplasma species.</title>
        <authorList>
            <person name="Arai H."/>
            <person name="Inoue M."/>
            <person name="Kageyama D."/>
        </authorList>
    </citation>
    <scope>NUCLEOTIDE SEQUENCE [LARGE SCALE GENOMIC DNA]</scope>
    <source>
        <strain evidence="21">sHm</strain>
    </source>
</reference>
<comment type="pathway">
    <text evidence="3 18">Phospholipid metabolism; CDP-diacylglycerol biosynthesis; CDP-diacylglycerol from sn-glycerol 3-phosphate: step 3/3.</text>
</comment>
<accession>A0ABM8BVS1</accession>
<dbReference type="EMBL" id="AP026933">
    <property type="protein sequence ID" value="BDT03936.1"/>
    <property type="molecule type" value="Genomic_DNA"/>
</dbReference>
<keyword evidence="14" id="KW-0443">Lipid metabolism</keyword>
<evidence type="ECO:0000313" key="20">
    <source>
        <dbReference type="EMBL" id="BDT03936.1"/>
    </source>
</evidence>
<evidence type="ECO:0000256" key="10">
    <source>
        <dbReference type="ARBA" id="ARBA00022679"/>
    </source>
</evidence>
<evidence type="ECO:0000256" key="5">
    <source>
        <dbReference type="ARBA" id="ARBA00010185"/>
    </source>
</evidence>
<keyword evidence="13 19" id="KW-1133">Transmembrane helix</keyword>
<evidence type="ECO:0000256" key="1">
    <source>
        <dbReference type="ARBA" id="ARBA00001698"/>
    </source>
</evidence>
<evidence type="ECO:0000256" key="14">
    <source>
        <dbReference type="ARBA" id="ARBA00023098"/>
    </source>
</evidence>
<keyword evidence="10 18" id="KW-0808">Transferase</keyword>
<keyword evidence="8" id="KW-1003">Cell membrane</keyword>
<dbReference type="GO" id="GO:0016779">
    <property type="term" value="F:nucleotidyltransferase activity"/>
    <property type="evidence" value="ECO:0007669"/>
    <property type="project" value="UniProtKB-KW"/>
</dbReference>
<evidence type="ECO:0000256" key="18">
    <source>
        <dbReference type="RuleBase" id="RU003938"/>
    </source>
</evidence>
<protein>
    <recommendedName>
        <fullName evidence="7 18">Phosphatidate cytidylyltransferase</fullName>
        <ecNumber evidence="6 18">2.7.7.41</ecNumber>
    </recommendedName>
</protein>
<dbReference type="EC" id="2.7.7.41" evidence="6 18"/>
<comment type="pathway">
    <text evidence="4">Lipid metabolism.</text>
</comment>
<evidence type="ECO:0000313" key="21">
    <source>
        <dbReference type="Proteomes" id="UP001163387"/>
    </source>
</evidence>
<keyword evidence="16" id="KW-0594">Phospholipid biosynthesis</keyword>
<evidence type="ECO:0000256" key="7">
    <source>
        <dbReference type="ARBA" id="ARBA00019373"/>
    </source>
</evidence>
<evidence type="ECO:0000256" key="13">
    <source>
        <dbReference type="ARBA" id="ARBA00022989"/>
    </source>
</evidence>
<evidence type="ECO:0000256" key="19">
    <source>
        <dbReference type="SAM" id="Phobius"/>
    </source>
</evidence>
<evidence type="ECO:0000256" key="6">
    <source>
        <dbReference type="ARBA" id="ARBA00012487"/>
    </source>
</evidence>
<evidence type="ECO:0000256" key="9">
    <source>
        <dbReference type="ARBA" id="ARBA00022516"/>
    </source>
</evidence>